<keyword evidence="3" id="KW-0326">Glycosidase</keyword>
<dbReference type="FunFam" id="2.60.40.1180:FF:000007">
    <property type="entry name" value="Sucrose isomerase"/>
    <property type="match status" value="1"/>
</dbReference>
<dbReference type="Gene3D" id="2.60.40.1180">
    <property type="entry name" value="Golgi alpha-mannosidase II"/>
    <property type="match status" value="1"/>
</dbReference>
<protein>
    <submittedName>
        <fullName evidence="5">Trehalose-6-phosphate hydrolase</fullName>
    </submittedName>
</protein>
<dbReference type="Proteomes" id="UP000014244">
    <property type="component" value="Unassembled WGS sequence"/>
</dbReference>
<reference evidence="5 6" key="1">
    <citation type="journal article" date="2013" name="PLoS ONE">
        <title>Lactobacillus paracasei comparative genomics: towards species pan-genome definition and exploitation of diversity.</title>
        <authorList>
            <person name="Smokvina T."/>
            <person name="Wels M."/>
            <person name="Polka J."/>
            <person name="Chervaux C."/>
            <person name="Brisse S."/>
            <person name="Boekhorst J."/>
            <person name="van Hylckama Vlieg J.E."/>
            <person name="Siezen R.J."/>
        </authorList>
    </citation>
    <scope>NUCLEOTIDE SEQUENCE [LARGE SCALE GENOMIC DNA]</scope>
    <source>
        <strain evidence="5 6">Lpp41</strain>
    </source>
</reference>
<name>A0A829H9M2_LACPA</name>
<dbReference type="AlphaFoldDB" id="A0A829H9M2"/>
<gene>
    <name evidence="5" type="ORF">Lpp41_05423</name>
</gene>
<dbReference type="GO" id="GO:0016052">
    <property type="term" value="P:carbohydrate catabolic process"/>
    <property type="evidence" value="ECO:0007669"/>
    <property type="project" value="UniProtKB-ARBA"/>
</dbReference>
<dbReference type="InterPro" id="IPR032091">
    <property type="entry name" value="Malt_amylase-like_C"/>
</dbReference>
<dbReference type="Pfam" id="PF16657">
    <property type="entry name" value="Malt_amylase_C"/>
    <property type="match status" value="1"/>
</dbReference>
<comment type="similarity">
    <text evidence="1">Belongs to the glycosyl hydrolase 13 family.</text>
</comment>
<sequence length="103" mass="12282">MADPDSVFFFYQKLNQLRKQYPALIVYGDCELLDPDDSDVFMYRRFTDDQELLVINNFTDQEQSRPISTRLPKNARLMISNYADDRGDVLRPYETRSYLGERR</sequence>
<evidence type="ECO:0000256" key="3">
    <source>
        <dbReference type="ARBA" id="ARBA00023295"/>
    </source>
</evidence>
<evidence type="ECO:0000256" key="2">
    <source>
        <dbReference type="ARBA" id="ARBA00022801"/>
    </source>
</evidence>
<keyword evidence="2 5" id="KW-0378">Hydrolase</keyword>
<evidence type="ECO:0000313" key="6">
    <source>
        <dbReference type="Proteomes" id="UP000014244"/>
    </source>
</evidence>
<dbReference type="InterPro" id="IPR013780">
    <property type="entry name" value="Glyco_hydro_b"/>
</dbReference>
<evidence type="ECO:0000259" key="4">
    <source>
        <dbReference type="Pfam" id="PF16657"/>
    </source>
</evidence>
<organism evidence="5 6">
    <name type="scientific">Lacticaseibacillus paracasei subsp. paracasei Lpp41</name>
    <dbReference type="NCBI Taxonomy" id="1256208"/>
    <lineage>
        <taxon>Bacteria</taxon>
        <taxon>Bacillati</taxon>
        <taxon>Bacillota</taxon>
        <taxon>Bacilli</taxon>
        <taxon>Lactobacillales</taxon>
        <taxon>Lactobacillaceae</taxon>
        <taxon>Lacticaseibacillus</taxon>
    </lineage>
</organism>
<evidence type="ECO:0000313" key="5">
    <source>
        <dbReference type="EMBL" id="EPC73986.1"/>
    </source>
</evidence>
<evidence type="ECO:0000256" key="1">
    <source>
        <dbReference type="ARBA" id="ARBA00008061"/>
    </source>
</evidence>
<accession>A0A829H9M2</accession>
<dbReference type="SUPFAM" id="SSF51011">
    <property type="entry name" value="Glycosyl hydrolase domain"/>
    <property type="match status" value="1"/>
</dbReference>
<dbReference type="EMBL" id="ANKE01000262">
    <property type="protein sequence ID" value="EPC73986.1"/>
    <property type="molecule type" value="Genomic_DNA"/>
</dbReference>
<proteinExistence type="inferred from homology"/>
<comment type="caution">
    <text evidence="5">The sequence shown here is derived from an EMBL/GenBank/DDBJ whole genome shotgun (WGS) entry which is preliminary data.</text>
</comment>
<feature type="domain" description="Maltogenic amylase-like C-terminal" evidence="4">
    <location>
        <begin position="31"/>
        <end position="81"/>
    </location>
</feature>
<dbReference type="GO" id="GO:0004553">
    <property type="term" value="F:hydrolase activity, hydrolyzing O-glycosyl compounds"/>
    <property type="evidence" value="ECO:0007669"/>
    <property type="project" value="UniProtKB-ARBA"/>
</dbReference>